<dbReference type="PIRSF" id="PIRSF033328">
    <property type="entry name" value="Phest_Mll4975"/>
    <property type="match status" value="1"/>
</dbReference>
<sequence>MRYAVYFTPPQDDALTKAAAAWLGRDAFTGETLAPPAVPDLTLEAWRMLVAEPARYGFHATLKAPFSLAPGRTEEELVAAFDSFVAATPATVIPELTLSSLGAFFALTPGEDSAAIDDLAAKIVRYFEIFRAPLSPEDIARRNPDKLTERKRAHLERWGYPSVFEDFRFHMTLTGQVPPEDQEQVRDILSPRFADFTGRPLPISHLGLFAEPERGAPFTVMKVALLGGAS</sequence>
<keyword evidence="2" id="KW-1185">Reference proteome</keyword>
<reference evidence="1" key="1">
    <citation type="journal article" date="2015" name="Int. J. Syst. Evol. Microbiol.">
        <title>Rhizobium oryzicola sp. nov., potential plant-growth-promoting endophytic bacteria isolated from rice roots.</title>
        <authorList>
            <person name="Zhang X.X."/>
            <person name="Gao J.S."/>
            <person name="Cao Y.H."/>
            <person name="Sheirdil R.A."/>
            <person name="Wang X.C."/>
            <person name="Zhang L."/>
        </authorList>
    </citation>
    <scope>NUCLEOTIDE SEQUENCE</scope>
    <source>
        <strain evidence="1">05753</strain>
    </source>
</reference>
<dbReference type="Gene3D" id="3.90.1140.10">
    <property type="entry name" value="Cyclic phosphodiesterase"/>
    <property type="match status" value="1"/>
</dbReference>
<dbReference type="Proteomes" id="UP001169006">
    <property type="component" value="Unassembled WGS sequence"/>
</dbReference>
<evidence type="ECO:0000313" key="2">
    <source>
        <dbReference type="Proteomes" id="UP001169006"/>
    </source>
</evidence>
<gene>
    <name evidence="1" type="ORF">Q2T52_00670</name>
</gene>
<accession>A0ABT8SRU2</accession>
<name>A0ABT8SRU2_9HYPH</name>
<organism evidence="1 2">
    <name type="scientific">Rhizobium oryzicola</name>
    <dbReference type="NCBI Taxonomy" id="1232668"/>
    <lineage>
        <taxon>Bacteria</taxon>
        <taxon>Pseudomonadati</taxon>
        <taxon>Pseudomonadota</taxon>
        <taxon>Alphaproteobacteria</taxon>
        <taxon>Hyphomicrobiales</taxon>
        <taxon>Rhizobiaceae</taxon>
        <taxon>Rhizobium/Agrobacterium group</taxon>
        <taxon>Rhizobium</taxon>
    </lineage>
</organism>
<reference evidence="1" key="2">
    <citation type="submission" date="2023-07" db="EMBL/GenBank/DDBJ databases">
        <authorList>
            <person name="Sun H."/>
        </authorList>
    </citation>
    <scope>NUCLEOTIDE SEQUENCE</scope>
    <source>
        <strain evidence="1">05753</strain>
    </source>
</reference>
<dbReference type="Pfam" id="PF06299">
    <property type="entry name" value="DUF1045"/>
    <property type="match status" value="1"/>
</dbReference>
<proteinExistence type="predicted"/>
<protein>
    <submittedName>
        <fullName evidence="1">DUF1045 domain-containing protein</fullName>
    </submittedName>
</protein>
<evidence type="ECO:0000313" key="1">
    <source>
        <dbReference type="EMBL" id="MDO1580598.1"/>
    </source>
</evidence>
<dbReference type="NCBIfam" id="TIGR03223">
    <property type="entry name" value="Phn_opern_protn"/>
    <property type="match status" value="1"/>
</dbReference>
<dbReference type="InterPro" id="IPR009389">
    <property type="entry name" value="DUF1045"/>
</dbReference>
<comment type="caution">
    <text evidence="1">The sequence shown here is derived from an EMBL/GenBank/DDBJ whole genome shotgun (WGS) entry which is preliminary data.</text>
</comment>
<dbReference type="EMBL" id="JAUKWQ010000001">
    <property type="protein sequence ID" value="MDO1580598.1"/>
    <property type="molecule type" value="Genomic_DNA"/>
</dbReference>
<dbReference type="RefSeq" id="WP_302074761.1">
    <property type="nucleotide sequence ID" value="NZ_JAUKWQ010000001.1"/>
</dbReference>